<dbReference type="Proteomes" id="UP000305939">
    <property type="component" value="Unassembled WGS sequence"/>
</dbReference>
<evidence type="ECO:0000256" key="1">
    <source>
        <dbReference type="SAM" id="Phobius"/>
    </source>
</evidence>
<reference evidence="2 3" key="1">
    <citation type="submission" date="2019-04" db="EMBL/GenBank/DDBJ databases">
        <title>Draft genome sequence of Robertkochia marina CC-AMO-30D.</title>
        <authorList>
            <person name="Hameed A."/>
            <person name="Lin S.-Y."/>
            <person name="Shahina M."/>
            <person name="Lai W.-A."/>
            <person name="Young C.-C."/>
        </authorList>
    </citation>
    <scope>NUCLEOTIDE SEQUENCE [LARGE SCALE GENOMIC DNA]</scope>
    <source>
        <strain evidence="2 3">CC-AMO-30D</strain>
    </source>
</reference>
<evidence type="ECO:0000313" key="3">
    <source>
        <dbReference type="Proteomes" id="UP000305939"/>
    </source>
</evidence>
<gene>
    <name evidence="2" type="ORF">E7Z59_07155</name>
</gene>
<organism evidence="2 3">
    <name type="scientific">Robertkochia marina</name>
    <dbReference type="NCBI Taxonomy" id="1227945"/>
    <lineage>
        <taxon>Bacteria</taxon>
        <taxon>Pseudomonadati</taxon>
        <taxon>Bacteroidota</taxon>
        <taxon>Flavobacteriia</taxon>
        <taxon>Flavobacteriales</taxon>
        <taxon>Flavobacteriaceae</taxon>
        <taxon>Robertkochia</taxon>
    </lineage>
</organism>
<dbReference type="RefSeq" id="WP_136335638.1">
    <property type="nucleotide sequence ID" value="NZ_QXMP01000034.1"/>
</dbReference>
<dbReference type="AlphaFoldDB" id="A0A4S3M0E4"/>
<accession>A0A4S3M0E4</accession>
<comment type="caution">
    <text evidence="2">The sequence shown here is derived from an EMBL/GenBank/DDBJ whole genome shotgun (WGS) entry which is preliminary data.</text>
</comment>
<keyword evidence="1" id="KW-0812">Transmembrane</keyword>
<keyword evidence="1" id="KW-0472">Membrane</keyword>
<sequence>MKLKEHAIWNQLRADEVLEAKLNKTTGLQFRNEDFLHFLLFTLGILGLTQFLPAYLNGNEYLFWLVIVSSLMIIKSSFSLVLRWIKIKRLEYLITNKRLIIYNKSKDQILKSFPFNDFPRMVLRENAYNSGFIILGEYDKFWESDPKDKFEWGKLILRKRSINLDYRYTLDNIPEVKKVYQELLSKIEKKANST</sequence>
<feature type="transmembrane region" description="Helical" evidence="1">
    <location>
        <begin position="61"/>
        <end position="82"/>
    </location>
</feature>
<evidence type="ECO:0000313" key="2">
    <source>
        <dbReference type="EMBL" id="THD67433.1"/>
    </source>
</evidence>
<keyword evidence="1" id="KW-1133">Transmembrane helix</keyword>
<name>A0A4S3M0E4_9FLAO</name>
<protein>
    <submittedName>
        <fullName evidence="2">Uncharacterized protein</fullName>
    </submittedName>
</protein>
<proteinExistence type="predicted"/>
<keyword evidence="3" id="KW-1185">Reference proteome</keyword>
<feature type="transmembrane region" description="Helical" evidence="1">
    <location>
        <begin position="35"/>
        <end position="55"/>
    </location>
</feature>
<dbReference type="EMBL" id="SSMC01000002">
    <property type="protein sequence ID" value="THD67433.1"/>
    <property type="molecule type" value="Genomic_DNA"/>
</dbReference>